<organism evidence="1 2">
    <name type="scientific">Euzebya pacifica</name>
    <dbReference type="NCBI Taxonomy" id="1608957"/>
    <lineage>
        <taxon>Bacteria</taxon>
        <taxon>Bacillati</taxon>
        <taxon>Actinomycetota</taxon>
        <taxon>Nitriliruptoria</taxon>
        <taxon>Euzebyales</taxon>
    </lineage>
</organism>
<name>A0A346XSC5_9ACTN</name>
<evidence type="ECO:0000313" key="2">
    <source>
        <dbReference type="Proteomes" id="UP000264006"/>
    </source>
</evidence>
<dbReference type="KEGG" id="euz:DVS28_a0415"/>
<dbReference type="EMBL" id="CP031165">
    <property type="protein sequence ID" value="AXV05122.1"/>
    <property type="molecule type" value="Genomic_DNA"/>
</dbReference>
<protein>
    <submittedName>
        <fullName evidence="1">Uncharacterized protein</fullName>
    </submittedName>
</protein>
<sequence>MPTIATTTCTACTQATAGTRMSRHTVSDGWLTYYRCGGCRGVSAVHTPRITWVG</sequence>
<reference evidence="1 2" key="1">
    <citation type="submission" date="2018-09" db="EMBL/GenBank/DDBJ databases">
        <title>Complete genome sequence of Euzebya sp. DY32-46 isolated from seawater of Pacific Ocean.</title>
        <authorList>
            <person name="Xu L."/>
            <person name="Wu Y.-H."/>
            <person name="Xu X.-W."/>
        </authorList>
    </citation>
    <scope>NUCLEOTIDE SEQUENCE [LARGE SCALE GENOMIC DNA]</scope>
    <source>
        <strain evidence="1 2">DY32-46</strain>
    </source>
</reference>
<accession>A0A346XSC5</accession>
<gene>
    <name evidence="1" type="ORF">DVS28_a0415</name>
</gene>
<dbReference type="AlphaFoldDB" id="A0A346XSC5"/>
<evidence type="ECO:0000313" key="1">
    <source>
        <dbReference type="EMBL" id="AXV05122.1"/>
    </source>
</evidence>
<dbReference type="RefSeq" id="WP_164709825.1">
    <property type="nucleotide sequence ID" value="NZ_CAXIBR010000074.1"/>
</dbReference>
<keyword evidence="2" id="KW-1185">Reference proteome</keyword>
<proteinExistence type="predicted"/>
<dbReference type="Proteomes" id="UP000264006">
    <property type="component" value="Chromosome"/>
</dbReference>